<dbReference type="Gene3D" id="1.10.472.50">
    <property type="entry name" value="HD-domain/PDEase-like"/>
    <property type="match status" value="1"/>
</dbReference>
<reference evidence="1" key="1">
    <citation type="submission" date="2018-05" db="EMBL/GenBank/DDBJ databases">
        <authorList>
            <person name="Lanie J.A."/>
            <person name="Ng W.-L."/>
            <person name="Kazmierczak K.M."/>
            <person name="Andrzejewski T.M."/>
            <person name="Davidsen T.M."/>
            <person name="Wayne K.J."/>
            <person name="Tettelin H."/>
            <person name="Glass J.I."/>
            <person name="Rusch D."/>
            <person name="Podicherti R."/>
            <person name="Tsui H.-C.T."/>
            <person name="Winkler M.E."/>
        </authorList>
    </citation>
    <scope>NUCLEOTIDE SEQUENCE</scope>
</reference>
<proteinExistence type="predicted"/>
<evidence type="ECO:0008006" key="2">
    <source>
        <dbReference type="Google" id="ProtNLM"/>
    </source>
</evidence>
<feature type="non-terminal residue" evidence="1">
    <location>
        <position position="55"/>
    </location>
</feature>
<protein>
    <recommendedName>
        <fullName evidence="2">HD domain-containing protein</fullName>
    </recommendedName>
</protein>
<accession>A0A382W1T1</accession>
<evidence type="ECO:0000313" key="1">
    <source>
        <dbReference type="EMBL" id="SVD52727.1"/>
    </source>
</evidence>
<dbReference type="SUPFAM" id="SSF109604">
    <property type="entry name" value="HD-domain/PDEase-like"/>
    <property type="match status" value="1"/>
</dbReference>
<sequence length="55" mass="6338">MDSKNLIEKTRLYVEKELAGESSGHDWWHIYRVWSLAKNLAQMEGADSMIVELSA</sequence>
<dbReference type="EMBL" id="UINC01156356">
    <property type="protein sequence ID" value="SVD52727.1"/>
    <property type="molecule type" value="Genomic_DNA"/>
</dbReference>
<dbReference type="AlphaFoldDB" id="A0A382W1T1"/>
<organism evidence="1">
    <name type="scientific">marine metagenome</name>
    <dbReference type="NCBI Taxonomy" id="408172"/>
    <lineage>
        <taxon>unclassified sequences</taxon>
        <taxon>metagenomes</taxon>
        <taxon>ecological metagenomes</taxon>
    </lineage>
</organism>
<name>A0A382W1T1_9ZZZZ</name>
<gene>
    <name evidence="1" type="ORF">METZ01_LOCUS405581</name>
</gene>